<evidence type="ECO:0000256" key="1">
    <source>
        <dbReference type="SAM" id="Phobius"/>
    </source>
</evidence>
<keyword evidence="1" id="KW-1133">Transmembrane helix</keyword>
<keyword evidence="1" id="KW-0472">Membrane</keyword>
<dbReference type="EMBL" id="GBXM01020016">
    <property type="protein sequence ID" value="JAH88561.1"/>
    <property type="molecule type" value="Transcribed_RNA"/>
</dbReference>
<reference evidence="2" key="2">
    <citation type="journal article" date="2015" name="Fish Shellfish Immunol.">
        <title>Early steps in the European eel (Anguilla anguilla)-Vibrio vulnificus interaction in the gills: Role of the RtxA13 toxin.</title>
        <authorList>
            <person name="Callol A."/>
            <person name="Pajuelo D."/>
            <person name="Ebbesson L."/>
            <person name="Teles M."/>
            <person name="MacKenzie S."/>
            <person name="Amaro C."/>
        </authorList>
    </citation>
    <scope>NUCLEOTIDE SEQUENCE</scope>
</reference>
<sequence>MIHTICMTTFWMVITIANLVSLPSILYAIKDTIYFWNVVASQLSRMC</sequence>
<protein>
    <submittedName>
        <fullName evidence="2">Uncharacterized protein</fullName>
    </submittedName>
</protein>
<evidence type="ECO:0000313" key="2">
    <source>
        <dbReference type="EMBL" id="JAH88561.1"/>
    </source>
</evidence>
<keyword evidence="1" id="KW-0812">Transmembrane</keyword>
<reference evidence="2" key="1">
    <citation type="submission" date="2014-11" db="EMBL/GenBank/DDBJ databases">
        <authorList>
            <person name="Amaro Gonzalez C."/>
        </authorList>
    </citation>
    <scope>NUCLEOTIDE SEQUENCE</scope>
</reference>
<feature type="transmembrane region" description="Helical" evidence="1">
    <location>
        <begin position="9"/>
        <end position="29"/>
    </location>
</feature>
<organism evidence="2">
    <name type="scientific">Anguilla anguilla</name>
    <name type="common">European freshwater eel</name>
    <name type="synonym">Muraena anguilla</name>
    <dbReference type="NCBI Taxonomy" id="7936"/>
    <lineage>
        <taxon>Eukaryota</taxon>
        <taxon>Metazoa</taxon>
        <taxon>Chordata</taxon>
        <taxon>Craniata</taxon>
        <taxon>Vertebrata</taxon>
        <taxon>Euteleostomi</taxon>
        <taxon>Actinopterygii</taxon>
        <taxon>Neopterygii</taxon>
        <taxon>Teleostei</taxon>
        <taxon>Anguilliformes</taxon>
        <taxon>Anguillidae</taxon>
        <taxon>Anguilla</taxon>
    </lineage>
</organism>
<name>A0A0E9WE25_ANGAN</name>
<proteinExistence type="predicted"/>
<accession>A0A0E9WE25</accession>
<dbReference type="AlphaFoldDB" id="A0A0E9WE25"/>